<dbReference type="Proteomes" id="UP000036958">
    <property type="component" value="Unassembled WGS sequence"/>
</dbReference>
<feature type="domain" description="TonB-dependent receptor plug" evidence="9">
    <location>
        <begin position="131"/>
        <end position="254"/>
    </location>
</feature>
<evidence type="ECO:0000256" key="1">
    <source>
        <dbReference type="ARBA" id="ARBA00004571"/>
    </source>
</evidence>
<dbReference type="GO" id="GO:0009279">
    <property type="term" value="C:cell outer membrane"/>
    <property type="evidence" value="ECO:0007669"/>
    <property type="project" value="UniProtKB-SubCell"/>
</dbReference>
<gene>
    <name evidence="10" type="ORF">NC99_27810</name>
</gene>
<dbReference type="PROSITE" id="PS00018">
    <property type="entry name" value="EF_HAND_1"/>
    <property type="match status" value="1"/>
</dbReference>
<keyword evidence="8" id="KW-0732">Signal</keyword>
<comment type="caution">
    <text evidence="10">The sequence shown here is derived from an EMBL/GenBank/DDBJ whole genome shotgun (WGS) entry which is preliminary data.</text>
</comment>
<feature type="chain" id="PRO_5005591213" evidence="8">
    <location>
        <begin position="22"/>
        <end position="1082"/>
    </location>
</feature>
<evidence type="ECO:0000313" key="10">
    <source>
        <dbReference type="EMBL" id="KOH44402.1"/>
    </source>
</evidence>
<evidence type="ECO:0000256" key="7">
    <source>
        <dbReference type="PROSITE-ProRule" id="PRU01360"/>
    </source>
</evidence>
<keyword evidence="10" id="KW-0675">Receptor</keyword>
<dbReference type="InterPro" id="IPR037066">
    <property type="entry name" value="Plug_dom_sf"/>
</dbReference>
<dbReference type="NCBIfam" id="TIGR04057">
    <property type="entry name" value="SusC_RagA_signa"/>
    <property type="match status" value="1"/>
</dbReference>
<evidence type="ECO:0000256" key="6">
    <source>
        <dbReference type="ARBA" id="ARBA00023237"/>
    </source>
</evidence>
<dbReference type="InterPro" id="IPR023996">
    <property type="entry name" value="TonB-dep_OMP_SusC/RagA"/>
</dbReference>
<evidence type="ECO:0000256" key="8">
    <source>
        <dbReference type="SAM" id="SignalP"/>
    </source>
</evidence>
<reference evidence="11" key="1">
    <citation type="submission" date="2015-07" db="EMBL/GenBank/DDBJ databases">
        <title>Genome sequencing of Sunxiuqinia dokdonensis strain SK.</title>
        <authorList>
            <person name="Ahn S."/>
            <person name="Kim B.-C."/>
        </authorList>
    </citation>
    <scope>NUCLEOTIDE SEQUENCE [LARGE SCALE GENOMIC DNA]</scope>
    <source>
        <strain evidence="11">SK</strain>
    </source>
</reference>
<evidence type="ECO:0000259" key="9">
    <source>
        <dbReference type="Pfam" id="PF07715"/>
    </source>
</evidence>
<evidence type="ECO:0000256" key="3">
    <source>
        <dbReference type="ARBA" id="ARBA00022452"/>
    </source>
</evidence>
<sequence>MNKMKYLVVVFLLLMTGILQAQNTKVLSGRVFEMVDGEKQPIPGANVVVANSQNRFLTGVATGPSGEYNFRVPANEEGLSIIFSFIGLRSQKIPYTGQATIEVVLESEDRQVDEVVVQGRHIDRVTGITEKQQTAATQRVEMDEIMAVSPVNSLEEALQGQLGGVDIIAGGDPGARSSIRIRGTSTLNASADPLIVIDGIPYSTEISDDFNFATANAEDFGQLINIAPTDIESIEVLKDAAATAIWGTKGGNGVLMINTKKGARGKTRFTYSSKFTTRFEPDPIPMLDGNQYVALMQDAIWNTANAKGLANAQTELNLLFDTPEINYSPNWRYFDEYNVNTNWLDEVRRTAFVTDNNFSMMGGGDKATYRFSVGYLNDQGTTIGTSLDRLTSLLNVNYNFSEKLRVDVDYSFTQTEKDGNYLNARSEAMAKMPNKSPYWIDEETGLRMDEYFSRQNRDEFQGAFNGSKNYNPVALVHEGFNKSSIRESRITFRMNYYMSKNLTYTGWASMKLNSNRNEKFLPQVATGVTGVSVYANQSTDAVSDGFNLQTENKLLYRKNWNQRHNLVGMALYRTNQSQGSNYFSAISGAASGGLADPTTGGAVAGYGSGSSETRSMSGIMNAHYTFLERYMLNATVNFEGNSSLGKSERWGMFPAVGLAWQAQEEEFVKSLGWVNEAKFRVSYGASGRSPSGASPYIGSFQALGENYIDMTAIAPIKIQLDNLKWETSRELNLGSDIILLDNKFTFTFDWYKKRTDDLLQKDVKIPASTGFGSIKWYNSGEITNTGVEFRVDYEVFRNSDWRVSVNANLNRNVNKIVSLPDNLTQEAYSFGNGNYAQRLETGVPVGSFYGYRYLGVYQNVDETYARDEDGNVMNDMEGNPIVTQNGNLQVFPGDAKYEDTNNDGVINQYDIVYLGNSMPVFTGGGGFQIKYKDFTVTTFFHGRAGQKVINQGRMNSEAMYGRDNQSTATLKRWRSEGDQTDIPRALYNYGYNYLGSDRFVEDASYIRLKSLSLSYNMPRELVQNLGISNLNVFVTGYDLFTWTKYAGQDPEVRMPSATNALVKDEANTPISRRFAMGVNINF</sequence>
<dbReference type="InterPro" id="IPR008969">
    <property type="entry name" value="CarboxyPept-like_regulatory"/>
</dbReference>
<evidence type="ECO:0000313" key="11">
    <source>
        <dbReference type="Proteomes" id="UP000036958"/>
    </source>
</evidence>
<evidence type="ECO:0000256" key="4">
    <source>
        <dbReference type="ARBA" id="ARBA00022692"/>
    </source>
</evidence>
<dbReference type="InterPro" id="IPR039426">
    <property type="entry name" value="TonB-dep_rcpt-like"/>
</dbReference>
<dbReference type="InterPro" id="IPR012910">
    <property type="entry name" value="Plug_dom"/>
</dbReference>
<dbReference type="PATRIC" id="fig|1409788.3.peg.2868"/>
<organism evidence="10 11">
    <name type="scientific">Sunxiuqinia dokdonensis</name>
    <dbReference type="NCBI Taxonomy" id="1409788"/>
    <lineage>
        <taxon>Bacteria</taxon>
        <taxon>Pseudomonadati</taxon>
        <taxon>Bacteroidota</taxon>
        <taxon>Bacteroidia</taxon>
        <taxon>Marinilabiliales</taxon>
        <taxon>Prolixibacteraceae</taxon>
        <taxon>Sunxiuqinia</taxon>
    </lineage>
</organism>
<dbReference type="OrthoDB" id="1019466at2"/>
<dbReference type="PROSITE" id="PS52016">
    <property type="entry name" value="TONB_DEPENDENT_REC_3"/>
    <property type="match status" value="1"/>
</dbReference>
<comment type="subcellular location">
    <subcellularLocation>
        <location evidence="1 7">Cell outer membrane</location>
        <topology evidence="1 7">Multi-pass membrane protein</topology>
    </subcellularLocation>
</comment>
<dbReference type="EMBL" id="LGIA01000163">
    <property type="protein sequence ID" value="KOH44402.1"/>
    <property type="molecule type" value="Genomic_DNA"/>
</dbReference>
<keyword evidence="4 7" id="KW-0812">Transmembrane</keyword>
<dbReference type="NCBIfam" id="TIGR04056">
    <property type="entry name" value="OMP_RagA_SusC"/>
    <property type="match status" value="1"/>
</dbReference>
<dbReference type="Gene3D" id="2.170.130.10">
    <property type="entry name" value="TonB-dependent receptor, plug domain"/>
    <property type="match status" value="1"/>
</dbReference>
<protein>
    <submittedName>
        <fullName evidence="10">TonB-dependent receptor</fullName>
    </submittedName>
</protein>
<keyword evidence="11" id="KW-1185">Reference proteome</keyword>
<comment type="similarity">
    <text evidence="7">Belongs to the TonB-dependent receptor family.</text>
</comment>
<dbReference type="Gene3D" id="2.40.170.20">
    <property type="entry name" value="TonB-dependent receptor, beta-barrel domain"/>
    <property type="match status" value="1"/>
</dbReference>
<dbReference type="STRING" id="1409788.NC99_27810"/>
<dbReference type="SUPFAM" id="SSF56935">
    <property type="entry name" value="Porins"/>
    <property type="match status" value="1"/>
</dbReference>
<accession>A0A0L8V867</accession>
<name>A0A0L8V867_9BACT</name>
<dbReference type="Pfam" id="PF13715">
    <property type="entry name" value="CarbopepD_reg_2"/>
    <property type="match status" value="1"/>
</dbReference>
<dbReference type="Pfam" id="PF07715">
    <property type="entry name" value="Plug"/>
    <property type="match status" value="1"/>
</dbReference>
<keyword evidence="3 7" id="KW-1134">Transmembrane beta strand</keyword>
<dbReference type="InterPro" id="IPR023997">
    <property type="entry name" value="TonB-dep_OMP_SusC/RagA_CS"/>
</dbReference>
<feature type="signal peptide" evidence="8">
    <location>
        <begin position="1"/>
        <end position="21"/>
    </location>
</feature>
<evidence type="ECO:0000256" key="2">
    <source>
        <dbReference type="ARBA" id="ARBA00022448"/>
    </source>
</evidence>
<keyword evidence="2 7" id="KW-0813">Transport</keyword>
<dbReference type="InterPro" id="IPR036942">
    <property type="entry name" value="Beta-barrel_TonB_sf"/>
</dbReference>
<dbReference type="SUPFAM" id="SSF49464">
    <property type="entry name" value="Carboxypeptidase regulatory domain-like"/>
    <property type="match status" value="1"/>
</dbReference>
<dbReference type="AlphaFoldDB" id="A0A0L8V867"/>
<evidence type="ECO:0000256" key="5">
    <source>
        <dbReference type="ARBA" id="ARBA00023136"/>
    </source>
</evidence>
<dbReference type="InterPro" id="IPR018247">
    <property type="entry name" value="EF_Hand_1_Ca_BS"/>
</dbReference>
<keyword evidence="5 7" id="KW-0472">Membrane</keyword>
<keyword evidence="6 7" id="KW-0998">Cell outer membrane</keyword>
<proteinExistence type="inferred from homology"/>